<dbReference type="AlphaFoldDB" id="A0AAV3SN08"/>
<evidence type="ECO:0000313" key="5">
    <source>
        <dbReference type="Proteomes" id="UP001567571"/>
    </source>
</evidence>
<dbReference type="InterPro" id="IPR036388">
    <property type="entry name" value="WH-like_DNA-bd_sf"/>
</dbReference>
<dbReference type="Proteomes" id="UP001567571">
    <property type="component" value="Unassembled WGS sequence"/>
</dbReference>
<dbReference type="RefSeq" id="WP_343776197.1">
    <property type="nucleotide sequence ID" value="NZ_BAAADQ010000001.1"/>
</dbReference>
<protein>
    <submittedName>
        <fullName evidence="2">Uncharacterized protein</fullName>
    </submittedName>
</protein>
<keyword evidence="1" id="KW-0175">Coiled coil</keyword>
<evidence type="ECO:0000313" key="4">
    <source>
        <dbReference type="Proteomes" id="UP001501425"/>
    </source>
</evidence>
<dbReference type="Proteomes" id="UP001501425">
    <property type="component" value="Unassembled WGS sequence"/>
</dbReference>
<evidence type="ECO:0000256" key="1">
    <source>
        <dbReference type="SAM" id="Coils"/>
    </source>
</evidence>
<accession>A0AAV3SN08</accession>
<reference evidence="2" key="2">
    <citation type="submission" date="2023-12" db="EMBL/GenBank/DDBJ databases">
        <authorList>
            <person name="Sun Q."/>
            <person name="Inoue M."/>
        </authorList>
    </citation>
    <scope>NUCLEOTIDE SEQUENCE</scope>
    <source>
        <strain evidence="2">JCM 14265</strain>
    </source>
</reference>
<evidence type="ECO:0000313" key="3">
    <source>
        <dbReference type="EMBL" id="MEZ3165878.1"/>
    </source>
</evidence>
<reference evidence="3 5" key="3">
    <citation type="submission" date="2024-06" db="EMBL/GenBank/DDBJ databases">
        <title>Halorubrum miltondacostae sp. nov., a potential PHA producer isolated from an inland solar saltern in Rio Maior, Portugal.</title>
        <authorList>
            <person name="Albuquerque L."/>
            <person name="Viver T."/>
            <person name="Barroso C."/>
            <person name="Claudino R."/>
            <person name="Galvan M."/>
            <person name="Simoes G."/>
            <person name="Lobo Da Cunha A."/>
            <person name="Egas C."/>
        </authorList>
    </citation>
    <scope>NUCLEOTIDE SEQUENCE [LARGE SCALE GENOMIC DNA]</scope>
    <source>
        <strain evidence="3 5">DSM 18646</strain>
    </source>
</reference>
<dbReference type="InterPro" id="IPR036390">
    <property type="entry name" value="WH_DNA-bd_sf"/>
</dbReference>
<comment type="caution">
    <text evidence="2">The sequence shown here is derived from an EMBL/GenBank/DDBJ whole genome shotgun (WGS) entry which is preliminary data.</text>
</comment>
<dbReference type="EMBL" id="JBEDNW010000001">
    <property type="protein sequence ID" value="MEZ3165878.1"/>
    <property type="molecule type" value="Genomic_DNA"/>
</dbReference>
<dbReference type="SUPFAM" id="SSF46785">
    <property type="entry name" value="Winged helix' DNA-binding domain"/>
    <property type="match status" value="1"/>
</dbReference>
<feature type="coiled-coil region" evidence="1">
    <location>
        <begin position="89"/>
        <end position="123"/>
    </location>
</feature>
<keyword evidence="5" id="KW-1185">Reference proteome</keyword>
<dbReference type="Gene3D" id="1.10.10.10">
    <property type="entry name" value="Winged helix-like DNA-binding domain superfamily/Winged helix DNA-binding domain"/>
    <property type="match status" value="1"/>
</dbReference>
<reference evidence="2" key="1">
    <citation type="journal article" date="2014" name="Int. J. Syst. Evol. Microbiol.">
        <title>Complete genome sequence of Corynebacterium casei LMG S-19264T (=DSM 44701T), isolated from a smear-ripened cheese.</title>
        <authorList>
            <consortium name="US DOE Joint Genome Institute (JGI-PGF)"/>
            <person name="Walter F."/>
            <person name="Albersmeier A."/>
            <person name="Kalinowski J."/>
            <person name="Ruckert C."/>
        </authorList>
    </citation>
    <scope>NUCLEOTIDE SEQUENCE</scope>
    <source>
        <strain evidence="2">JCM 14265</strain>
    </source>
</reference>
<name>A0AAV3SN08_9EURY</name>
<dbReference type="EMBL" id="BAAADQ010000001">
    <property type="protein sequence ID" value="GAA0532538.1"/>
    <property type="molecule type" value="Genomic_DNA"/>
</dbReference>
<gene>
    <name evidence="3" type="ORF">ABNG02_00890</name>
    <name evidence="2" type="ORF">GCM10008994_04080</name>
</gene>
<sequence>MTDSIEQRDREVLSVLVEQGGETTTSTLRDRILWMNQPSQSSYRLDKLDDMGLVSATSGVSDGSYVTRRVQLTDSGREFVDNHDIETGDPNCEDRLNKLEAKNKSLQKQVAAQQAVIDEIERVFDDLGINMNVEKIMRDAVEIENM</sequence>
<evidence type="ECO:0000313" key="2">
    <source>
        <dbReference type="EMBL" id="GAA0532538.1"/>
    </source>
</evidence>
<proteinExistence type="predicted"/>
<organism evidence="2 4">
    <name type="scientific">Halorubrum ejinorense</name>
    <dbReference type="NCBI Taxonomy" id="425309"/>
    <lineage>
        <taxon>Archaea</taxon>
        <taxon>Methanobacteriati</taxon>
        <taxon>Methanobacteriota</taxon>
        <taxon>Stenosarchaea group</taxon>
        <taxon>Halobacteria</taxon>
        <taxon>Halobacteriales</taxon>
        <taxon>Haloferacaceae</taxon>
        <taxon>Halorubrum</taxon>
    </lineage>
</organism>